<proteinExistence type="predicted"/>
<comment type="caution">
    <text evidence="3">The sequence shown here is derived from an EMBL/GenBank/DDBJ whole genome shotgun (WGS) entry which is preliminary data.</text>
</comment>
<dbReference type="Gene3D" id="2.40.50.140">
    <property type="entry name" value="Nucleic acid-binding proteins"/>
    <property type="match status" value="2"/>
</dbReference>
<dbReference type="AlphaFoldDB" id="A0A5J9U3W9"/>
<organism evidence="3 4">
    <name type="scientific">Eragrostis curvula</name>
    <name type="common">weeping love grass</name>
    <dbReference type="NCBI Taxonomy" id="38414"/>
    <lineage>
        <taxon>Eukaryota</taxon>
        <taxon>Viridiplantae</taxon>
        <taxon>Streptophyta</taxon>
        <taxon>Embryophyta</taxon>
        <taxon>Tracheophyta</taxon>
        <taxon>Spermatophyta</taxon>
        <taxon>Magnoliopsida</taxon>
        <taxon>Liliopsida</taxon>
        <taxon>Poales</taxon>
        <taxon>Poaceae</taxon>
        <taxon>PACMAD clade</taxon>
        <taxon>Chloridoideae</taxon>
        <taxon>Eragrostideae</taxon>
        <taxon>Eragrostidinae</taxon>
        <taxon>Eragrostis</taxon>
    </lineage>
</organism>
<feature type="domain" description="Replication factor A C-terminal" evidence="2">
    <location>
        <begin position="174"/>
        <end position="258"/>
    </location>
</feature>
<dbReference type="GO" id="GO:0003677">
    <property type="term" value="F:DNA binding"/>
    <property type="evidence" value="ECO:0007669"/>
    <property type="project" value="InterPro"/>
</dbReference>
<name>A0A5J9U3W9_9POAL</name>
<dbReference type="InterPro" id="IPR007199">
    <property type="entry name" value="Rep_factor-A_N"/>
</dbReference>
<dbReference type="InterPro" id="IPR013955">
    <property type="entry name" value="Rep_factor-A_C"/>
</dbReference>
<dbReference type="OrthoDB" id="682525at2759"/>
<reference evidence="3 4" key="1">
    <citation type="journal article" date="2019" name="Sci. Rep.">
        <title>A high-quality genome of Eragrostis curvula grass provides insights into Poaceae evolution and supports new strategies to enhance forage quality.</title>
        <authorList>
            <person name="Carballo J."/>
            <person name="Santos B.A.C.M."/>
            <person name="Zappacosta D."/>
            <person name="Garbus I."/>
            <person name="Selva J.P."/>
            <person name="Gallo C.A."/>
            <person name="Diaz A."/>
            <person name="Albertini E."/>
            <person name="Caccamo M."/>
            <person name="Echenique V."/>
        </authorList>
    </citation>
    <scope>NUCLEOTIDE SEQUENCE [LARGE SCALE GENOMIC DNA]</scope>
    <source>
        <strain evidence="4">cv. Victoria</strain>
        <tissue evidence="3">Leaf</tissue>
    </source>
</reference>
<protein>
    <recommendedName>
        <fullName evidence="5">Replication factor A C-terminal domain-containing protein</fullName>
    </recommendedName>
</protein>
<evidence type="ECO:0000259" key="2">
    <source>
        <dbReference type="Pfam" id="PF08646"/>
    </source>
</evidence>
<dbReference type="SUPFAM" id="SSF50249">
    <property type="entry name" value="Nucleic acid-binding proteins"/>
    <property type="match status" value="2"/>
</dbReference>
<feature type="domain" description="Replication factor-A protein 1 N-terminal" evidence="1">
    <location>
        <begin position="5"/>
        <end position="110"/>
    </location>
</feature>
<gene>
    <name evidence="3" type="ORF">EJB05_34406</name>
</gene>
<evidence type="ECO:0000259" key="1">
    <source>
        <dbReference type="Pfam" id="PF04057"/>
    </source>
</evidence>
<dbReference type="Proteomes" id="UP000324897">
    <property type="component" value="Chromosome 7"/>
</dbReference>
<dbReference type="GO" id="GO:0005634">
    <property type="term" value="C:nucleus"/>
    <property type="evidence" value="ECO:0007669"/>
    <property type="project" value="InterPro"/>
</dbReference>
<evidence type="ECO:0008006" key="5">
    <source>
        <dbReference type="Google" id="ProtNLM"/>
    </source>
</evidence>
<accession>A0A5J9U3W9</accession>
<keyword evidence="4" id="KW-1185">Reference proteome</keyword>
<evidence type="ECO:0000313" key="3">
    <source>
        <dbReference type="EMBL" id="TVU18316.1"/>
    </source>
</evidence>
<sequence>MEAGLSRGLVAAILASEDGAHLYQPERHASAVLQVVGLERQSLPVCRTPRRWMAALSDGVNSVHGWIPSSMNQLVEGGDLRPGTVLHLLEYHCVTSQGIRIFTFVKVKILQPDCTRIEYGQVIGLSSTALRPAEYDEYYGESHSVGQDIEAGLVRKTFAQINADHVRSYYPYQFIEVKATPTFINKESICYTACPLVVEGVQCSMEIGRNGGGWRYCHSCNQTFASCDYRYRILIQLQDSTGMIYAPASQVAGEDLLVAQQRSST</sequence>
<dbReference type="GO" id="GO:0006260">
    <property type="term" value="P:DNA replication"/>
    <property type="evidence" value="ECO:0007669"/>
    <property type="project" value="InterPro"/>
</dbReference>
<evidence type="ECO:0000313" key="4">
    <source>
        <dbReference type="Proteomes" id="UP000324897"/>
    </source>
</evidence>
<dbReference type="Pfam" id="PF08646">
    <property type="entry name" value="Rep_fac-A_C"/>
    <property type="match status" value="1"/>
</dbReference>
<dbReference type="Gramene" id="TVU18316">
    <property type="protein sequence ID" value="TVU18316"/>
    <property type="gene ID" value="EJB05_34406"/>
</dbReference>
<dbReference type="EMBL" id="RWGY01000029">
    <property type="protein sequence ID" value="TVU18316.1"/>
    <property type="molecule type" value="Genomic_DNA"/>
</dbReference>
<dbReference type="Pfam" id="PF04057">
    <property type="entry name" value="Rep-A_N"/>
    <property type="match status" value="1"/>
</dbReference>
<dbReference type="InterPro" id="IPR012340">
    <property type="entry name" value="NA-bd_OB-fold"/>
</dbReference>
<feature type="non-terminal residue" evidence="3">
    <location>
        <position position="1"/>
    </location>
</feature>